<dbReference type="PANTHER" id="PTHR43543:SF1">
    <property type="entry name" value="MALONIC SEMIALDEHYDE REDUCTASE RUTE-RELATED"/>
    <property type="match status" value="1"/>
</dbReference>
<dbReference type="InterPro" id="IPR050461">
    <property type="entry name" value="Nitroreductase_HadB/RutE"/>
</dbReference>
<keyword evidence="1" id="KW-0472">Membrane</keyword>
<accession>A0A6G0PGC3</accession>
<evidence type="ECO:0000313" key="4">
    <source>
        <dbReference type="Proteomes" id="UP000476176"/>
    </source>
</evidence>
<dbReference type="InterPro" id="IPR029479">
    <property type="entry name" value="Nitroreductase"/>
</dbReference>
<feature type="domain" description="Nitroreductase" evidence="2">
    <location>
        <begin position="39"/>
        <end position="86"/>
    </location>
</feature>
<reference evidence="3 4" key="1">
    <citation type="submission" date="2018-09" db="EMBL/GenBank/DDBJ databases">
        <title>Genomic investigation of the strawberry pathogen Phytophthora fragariae indicates pathogenicity is determined by transcriptional variation in three key races.</title>
        <authorList>
            <person name="Adams T.M."/>
            <person name="Armitage A.D."/>
            <person name="Sobczyk M.K."/>
            <person name="Bates H.J."/>
            <person name="Dunwell J.M."/>
            <person name="Nellist C.F."/>
            <person name="Harrison R.J."/>
        </authorList>
    </citation>
    <scope>NUCLEOTIDE SEQUENCE [LARGE SCALE GENOMIC DNA]</scope>
    <source>
        <strain evidence="3 4">BC-23</strain>
    </source>
</reference>
<name>A0A6G0PGC3_9STRA</name>
<dbReference type="EMBL" id="QXGC01000189">
    <property type="protein sequence ID" value="KAE9245582.1"/>
    <property type="molecule type" value="Genomic_DNA"/>
</dbReference>
<organism evidence="3 4">
    <name type="scientific">Phytophthora fragariae</name>
    <dbReference type="NCBI Taxonomy" id="53985"/>
    <lineage>
        <taxon>Eukaryota</taxon>
        <taxon>Sar</taxon>
        <taxon>Stramenopiles</taxon>
        <taxon>Oomycota</taxon>
        <taxon>Peronosporomycetes</taxon>
        <taxon>Peronosporales</taxon>
        <taxon>Peronosporaceae</taxon>
        <taxon>Phytophthora</taxon>
    </lineage>
</organism>
<gene>
    <name evidence="3" type="ORF">PF004_g5173</name>
</gene>
<comment type="caution">
    <text evidence="3">The sequence shown here is derived from an EMBL/GenBank/DDBJ whole genome shotgun (WGS) entry which is preliminary data.</text>
</comment>
<evidence type="ECO:0000259" key="2">
    <source>
        <dbReference type="Pfam" id="PF00881"/>
    </source>
</evidence>
<protein>
    <recommendedName>
        <fullName evidence="2">Nitroreductase domain-containing protein</fullName>
    </recommendedName>
</protein>
<keyword evidence="1" id="KW-0812">Transmembrane</keyword>
<dbReference type="PANTHER" id="PTHR43543">
    <property type="entry name" value="MALONIC SEMIALDEHYDE REDUCTASE RUTE-RELATED"/>
    <property type="match status" value="1"/>
</dbReference>
<dbReference type="Pfam" id="PF00881">
    <property type="entry name" value="Nitroreductase"/>
    <property type="match status" value="1"/>
</dbReference>
<evidence type="ECO:0000256" key="1">
    <source>
        <dbReference type="SAM" id="Phobius"/>
    </source>
</evidence>
<dbReference type="AlphaFoldDB" id="A0A6G0PGC3"/>
<dbReference type="SUPFAM" id="SSF55469">
    <property type="entry name" value="FMN-dependent nitroreductase-like"/>
    <property type="match status" value="1"/>
</dbReference>
<dbReference type="GO" id="GO:0016491">
    <property type="term" value="F:oxidoreductase activity"/>
    <property type="evidence" value="ECO:0007669"/>
    <property type="project" value="InterPro"/>
</dbReference>
<proteinExistence type="predicted"/>
<dbReference type="Proteomes" id="UP000476176">
    <property type="component" value="Unassembled WGS sequence"/>
</dbReference>
<dbReference type="Gene3D" id="3.40.109.10">
    <property type="entry name" value="NADH Oxidase"/>
    <property type="match status" value="1"/>
</dbReference>
<sequence>MMDSNAGKVKGTLVVVVLAADFEPCKNVPRMQQLNRDNSAPDAFTTFAAATFLYAAQAHDLATCPMDGLDLAKVKEVLDISDLYSLALRSLSVALGETPSQPSRKFAVAIVGEIARPKCRANGETGKQWPPVFPITIFVFCSISRSLFIVVALSFTRRRSMLGPNRENRGPVEITGWLQLERPLAQDEYTKLVAFSVISL</sequence>
<evidence type="ECO:0000313" key="3">
    <source>
        <dbReference type="EMBL" id="KAE9245582.1"/>
    </source>
</evidence>
<dbReference type="InterPro" id="IPR000415">
    <property type="entry name" value="Nitroreductase-like"/>
</dbReference>
<feature type="transmembrane region" description="Helical" evidence="1">
    <location>
        <begin position="132"/>
        <end position="156"/>
    </location>
</feature>
<keyword evidence="1" id="KW-1133">Transmembrane helix</keyword>